<comment type="caution">
    <text evidence="5">The sequence shown here is derived from an EMBL/GenBank/DDBJ whole genome shotgun (WGS) entry which is preliminary data.</text>
</comment>
<evidence type="ECO:0000259" key="3">
    <source>
        <dbReference type="Pfam" id="PF13087"/>
    </source>
</evidence>
<dbReference type="FunFam" id="3.40.50.300:FF:001366">
    <property type="entry name" value="ATP binding protein, putative"/>
    <property type="match status" value="1"/>
</dbReference>
<keyword evidence="1" id="KW-0812">Transmembrane</keyword>
<dbReference type="InterPro" id="IPR045055">
    <property type="entry name" value="DNA2/NAM7-like"/>
</dbReference>
<dbReference type="InterPro" id="IPR027417">
    <property type="entry name" value="P-loop_NTPase"/>
</dbReference>
<keyword evidence="1" id="KW-1133">Transmembrane helix</keyword>
<feature type="domain" description="DNA2/NAM7 helicase-like C-terminal" evidence="3">
    <location>
        <begin position="659"/>
        <end position="843"/>
    </location>
</feature>
<dbReference type="InterPro" id="IPR047187">
    <property type="entry name" value="SF1_C_Upf1"/>
</dbReference>
<dbReference type="OrthoDB" id="2423195at2759"/>
<evidence type="ECO:0000259" key="4">
    <source>
        <dbReference type="Pfam" id="PF25396"/>
    </source>
</evidence>
<dbReference type="Pfam" id="PF13086">
    <property type="entry name" value="AAA_11"/>
    <property type="match status" value="1"/>
</dbReference>
<sequence>MKTNNWKQTSHYNSRTLQGHLSHLSLLDYNTDLLEINDQDIYPARSELFAKSRPSIAPNKIKGPYSSVENYLKIQYDLLREDFIGPLRQDLAALCKDRDTVQNIYFHNVKFLRKGIKQDSTCHCVKILSKLDKEVVASDSKRLITGSFLLFYYKDLHTAICGKVEDNDLSKSQRLIVSLHPDTYMYLNKVYTMIEYSVLFEPYYNALRALKGMSDYTFPMERYIVNLNLSVNRPSYLVGITRNVYERNLNKYQLAAWQNAVNKEFVLIQGPPGTGKTFLALKIVKDLIINCNRESPILIVTYKNHALDTFLEGLCDTTKDIIRLGGQSKNRKMAELSIKNQRIQQRERGFTGNSAFAVNKLYKSYISAEQKLKSFGAHLDMVLTGEAIVQFSTLDESLPKFCPHMWEDVGFNHEKRIMWLLQSNDHGEDFELLEKAASLLQLLHKSGGWLFTMSSIKSICKDIEDLINCKDVEMPLSVQCDEKLCELSNKKLKKLKELFLKQISKIKNYMTSDLPKIDISNMTDLVTNPFNIPVRGRWQLYREWIDKYAARYHENIDKAIVECKEAYKDFDRASLPDNVELMKRMKVIGMTTTCAARMRSTLELLKCPIIVVEEAAEVLEAHVVSVVTKHCKHLILIGDHQQLRPSVADYEIDTKYNLGVSLFERMVMNGVECHTLNVQHRMRPEISRLIVPAIYPNLKDHESVTKYPDVRGIDGNAFFLDHNELEEDALEQSKKNTHEARFLISLAQYLLMNGYQPEEITILSGYLGQVKTLDKERRLCSHEGMKKIAIKSVDDYQGEENKIILLSLVRNNAHRRIGFLSNEKRVCVALSRAREGLYIMGNIRHLSARSKLWRQIRQKLEFHRAVGRKLGLKCQIHGGIAYVQSPKDFKNIKEAGCNNSCKVQLKDVQVQLKDVPHIAVDSCDGNSSSPKDFKNIKEAGCNNSCKVQLKDVQVQLKDVPHIAVDSCDGNSSRCIFHPSEVVFISTILYCLAPSWFYFFNFVVIFLLSYIFALSMW</sequence>
<dbReference type="GO" id="GO:0031380">
    <property type="term" value="C:nuclear RNA-directed RNA polymerase complex"/>
    <property type="evidence" value="ECO:0007669"/>
    <property type="project" value="TreeGrafter"/>
</dbReference>
<dbReference type="CDD" id="cd18808">
    <property type="entry name" value="SF1_C_Upf1"/>
    <property type="match status" value="1"/>
</dbReference>
<dbReference type="GO" id="GO:0031048">
    <property type="term" value="P:regulatory ncRNA-mediated heterochromatin formation"/>
    <property type="evidence" value="ECO:0007669"/>
    <property type="project" value="TreeGrafter"/>
</dbReference>
<evidence type="ECO:0000256" key="1">
    <source>
        <dbReference type="SAM" id="Phobius"/>
    </source>
</evidence>
<dbReference type="PANTHER" id="PTHR10887:SF341">
    <property type="entry name" value="NFX1-TYPE ZINC FINGER-CONTAINING PROTEIN 1"/>
    <property type="match status" value="1"/>
</dbReference>
<dbReference type="InterPro" id="IPR057373">
    <property type="entry name" value="ZNFX1"/>
</dbReference>
<dbReference type="SUPFAM" id="SSF52540">
    <property type="entry name" value="P-loop containing nucleoside triphosphate hydrolases"/>
    <property type="match status" value="1"/>
</dbReference>
<dbReference type="InterPro" id="IPR041679">
    <property type="entry name" value="DNA2/NAM7-like_C"/>
</dbReference>
<dbReference type="Pfam" id="PF13087">
    <property type="entry name" value="AAA_12"/>
    <property type="match status" value="1"/>
</dbReference>
<evidence type="ECO:0000313" key="6">
    <source>
        <dbReference type="Proteomes" id="UP001152888"/>
    </source>
</evidence>
<proteinExistence type="predicted"/>
<keyword evidence="1" id="KW-0472">Membrane</keyword>
<reference evidence="5" key="1">
    <citation type="submission" date="2022-03" db="EMBL/GenBank/DDBJ databases">
        <authorList>
            <person name="Sayadi A."/>
        </authorList>
    </citation>
    <scope>NUCLEOTIDE SEQUENCE</scope>
</reference>
<dbReference type="GO" id="GO:0004386">
    <property type="term" value="F:helicase activity"/>
    <property type="evidence" value="ECO:0007669"/>
    <property type="project" value="InterPro"/>
</dbReference>
<dbReference type="PANTHER" id="PTHR10887">
    <property type="entry name" value="DNA2/NAM7 HELICASE FAMILY"/>
    <property type="match status" value="1"/>
</dbReference>
<dbReference type="Pfam" id="PF25396">
    <property type="entry name" value="ZNFX1"/>
    <property type="match status" value="1"/>
</dbReference>
<evidence type="ECO:0000259" key="2">
    <source>
        <dbReference type="Pfam" id="PF13086"/>
    </source>
</evidence>
<dbReference type="EMBL" id="CAKOFQ010007047">
    <property type="protein sequence ID" value="CAH1988518.1"/>
    <property type="molecule type" value="Genomic_DNA"/>
</dbReference>
<dbReference type="Gene3D" id="3.40.50.300">
    <property type="entry name" value="P-loop containing nucleotide triphosphate hydrolases"/>
    <property type="match status" value="3"/>
</dbReference>
<accession>A0A9P0LAE9</accession>
<feature type="domain" description="ZNFX1" evidence="4">
    <location>
        <begin position="106"/>
        <end position="195"/>
    </location>
</feature>
<protein>
    <recommendedName>
        <fullName evidence="7">NFX1-type zinc finger-containing protein 1</fullName>
    </recommendedName>
</protein>
<feature type="domain" description="DNA2/NAM7 helicase helicase" evidence="2">
    <location>
        <begin position="248"/>
        <end position="647"/>
    </location>
</feature>
<keyword evidence="6" id="KW-1185">Reference proteome</keyword>
<dbReference type="InterPro" id="IPR041677">
    <property type="entry name" value="DNA2/NAM7_AAA_11"/>
</dbReference>
<name>A0A9P0LAE9_ACAOB</name>
<gene>
    <name evidence="5" type="ORF">ACAOBT_LOCUS18533</name>
</gene>
<dbReference type="Proteomes" id="UP001152888">
    <property type="component" value="Unassembled WGS sequence"/>
</dbReference>
<evidence type="ECO:0008006" key="7">
    <source>
        <dbReference type="Google" id="ProtNLM"/>
    </source>
</evidence>
<organism evidence="5 6">
    <name type="scientific">Acanthoscelides obtectus</name>
    <name type="common">Bean weevil</name>
    <name type="synonym">Bruchus obtectus</name>
    <dbReference type="NCBI Taxonomy" id="200917"/>
    <lineage>
        <taxon>Eukaryota</taxon>
        <taxon>Metazoa</taxon>
        <taxon>Ecdysozoa</taxon>
        <taxon>Arthropoda</taxon>
        <taxon>Hexapoda</taxon>
        <taxon>Insecta</taxon>
        <taxon>Pterygota</taxon>
        <taxon>Neoptera</taxon>
        <taxon>Endopterygota</taxon>
        <taxon>Coleoptera</taxon>
        <taxon>Polyphaga</taxon>
        <taxon>Cucujiformia</taxon>
        <taxon>Chrysomeloidea</taxon>
        <taxon>Chrysomelidae</taxon>
        <taxon>Bruchinae</taxon>
        <taxon>Bruchini</taxon>
        <taxon>Acanthoscelides</taxon>
    </lineage>
</organism>
<dbReference type="AlphaFoldDB" id="A0A9P0LAE9"/>
<feature type="transmembrane region" description="Helical" evidence="1">
    <location>
        <begin position="995"/>
        <end position="1013"/>
    </location>
</feature>
<evidence type="ECO:0000313" key="5">
    <source>
        <dbReference type="EMBL" id="CAH1988518.1"/>
    </source>
</evidence>